<dbReference type="OrthoDB" id="538336at2759"/>
<evidence type="ECO:0000313" key="1">
    <source>
        <dbReference type="EMBL" id="KAB8078223.1"/>
    </source>
</evidence>
<dbReference type="EMBL" id="ML732160">
    <property type="protein sequence ID" value="KAB8078223.1"/>
    <property type="molecule type" value="Genomic_DNA"/>
</dbReference>
<keyword evidence="2" id="KW-1185">Reference proteome</keyword>
<dbReference type="InterPro" id="IPR009100">
    <property type="entry name" value="AcylCoA_DH/oxidase_NM_dom_sf"/>
</dbReference>
<gene>
    <name evidence="1" type="ORF">BDV29DRAFT_188096</name>
</gene>
<organism evidence="1 2">
    <name type="scientific">Aspergillus leporis</name>
    <dbReference type="NCBI Taxonomy" id="41062"/>
    <lineage>
        <taxon>Eukaryota</taxon>
        <taxon>Fungi</taxon>
        <taxon>Dikarya</taxon>
        <taxon>Ascomycota</taxon>
        <taxon>Pezizomycotina</taxon>
        <taxon>Eurotiomycetes</taxon>
        <taxon>Eurotiomycetidae</taxon>
        <taxon>Eurotiales</taxon>
        <taxon>Aspergillaceae</taxon>
        <taxon>Aspergillus</taxon>
        <taxon>Aspergillus subgen. Circumdati</taxon>
    </lineage>
</organism>
<dbReference type="AlphaFoldDB" id="A0A5N5XBT2"/>
<dbReference type="Proteomes" id="UP000326565">
    <property type="component" value="Unassembled WGS sequence"/>
</dbReference>
<dbReference type="Gene3D" id="2.40.110.10">
    <property type="entry name" value="Butyryl-CoA Dehydrogenase, subunit A, domain 2"/>
    <property type="match status" value="1"/>
</dbReference>
<dbReference type="SUPFAM" id="SSF56645">
    <property type="entry name" value="Acyl-CoA dehydrogenase NM domain-like"/>
    <property type="match status" value="1"/>
</dbReference>
<sequence>MSGALLRYLGIMLRYMDCCHNVLTNFDVAQNRLFKPIPEHLTNDERIYISYLRTHAIAKVYDMKISDVLELAPKFWQFHQGLIFSVDFAALCVMSTQYNVAGGTFAALISDRLEYRPLLYRILMFDALNQFLLTEVGHGLDARHLETSRDLASKRFTAPKWLRKEFPRVALVFADFLYPRMTGGRPFVVWLNDGEQMREGVTAKLLPNRTGSKALDHAITTFTHGRLPRSALLGLLQKLDNITTLALVMKRVVFVVRISGQTSIPIISFRTQLPILHALAQITVLEAYAEDSIQKFGEFNSAPAVQGGIAATSKAVLCQASQPMFHALSERCGAQGLGTELPSNRYELPPPTNPACLLARHEKGLFDECQSKLKHLEGGHRSAEFISLILPRCLAPVEAIGHRNAYKAAANASIDLDLLALFEICTVLRDASWYICHTDLTREYLFQRVTQLLDTLTASEPYCTAPILSECVGSLC</sequence>
<protein>
    <recommendedName>
        <fullName evidence="3">Acyl-CoA oxidase C-terminal domain-containing protein</fullName>
    </recommendedName>
</protein>
<evidence type="ECO:0000313" key="2">
    <source>
        <dbReference type="Proteomes" id="UP000326565"/>
    </source>
</evidence>
<evidence type="ECO:0008006" key="3">
    <source>
        <dbReference type="Google" id="ProtNLM"/>
    </source>
</evidence>
<reference evidence="1 2" key="1">
    <citation type="submission" date="2019-04" db="EMBL/GenBank/DDBJ databases">
        <title>Friends and foes A comparative genomics study of 23 Aspergillus species from section Flavi.</title>
        <authorList>
            <consortium name="DOE Joint Genome Institute"/>
            <person name="Kjaerbolling I."/>
            <person name="Vesth T."/>
            <person name="Frisvad J.C."/>
            <person name="Nybo J.L."/>
            <person name="Theobald S."/>
            <person name="Kildgaard S."/>
            <person name="Isbrandt T."/>
            <person name="Kuo A."/>
            <person name="Sato A."/>
            <person name="Lyhne E.K."/>
            <person name="Kogle M.E."/>
            <person name="Wiebenga A."/>
            <person name="Kun R.S."/>
            <person name="Lubbers R.J."/>
            <person name="Makela M.R."/>
            <person name="Barry K."/>
            <person name="Chovatia M."/>
            <person name="Clum A."/>
            <person name="Daum C."/>
            <person name="Haridas S."/>
            <person name="He G."/>
            <person name="LaButti K."/>
            <person name="Lipzen A."/>
            <person name="Mondo S."/>
            <person name="Riley R."/>
            <person name="Salamov A."/>
            <person name="Simmons B.A."/>
            <person name="Magnuson J.K."/>
            <person name="Henrissat B."/>
            <person name="Mortensen U.H."/>
            <person name="Larsen T.O."/>
            <person name="Devries R.P."/>
            <person name="Grigoriev I.V."/>
            <person name="Machida M."/>
            <person name="Baker S.E."/>
            <person name="Andersen M.R."/>
        </authorList>
    </citation>
    <scope>NUCLEOTIDE SEQUENCE [LARGE SCALE GENOMIC DNA]</scope>
    <source>
        <strain evidence="1 2">CBS 151.66</strain>
    </source>
</reference>
<proteinExistence type="predicted"/>
<dbReference type="GO" id="GO:0016627">
    <property type="term" value="F:oxidoreductase activity, acting on the CH-CH group of donors"/>
    <property type="evidence" value="ECO:0007669"/>
    <property type="project" value="InterPro"/>
</dbReference>
<dbReference type="InterPro" id="IPR046373">
    <property type="entry name" value="Acyl-CoA_Oxase/DH_mid-dom_sf"/>
</dbReference>
<accession>A0A5N5XBT2</accession>
<name>A0A5N5XBT2_9EURO</name>